<evidence type="ECO:0000256" key="1">
    <source>
        <dbReference type="ARBA" id="ARBA00009861"/>
    </source>
</evidence>
<dbReference type="Pfam" id="PF02458">
    <property type="entry name" value="Transferase"/>
    <property type="match status" value="1"/>
</dbReference>
<dbReference type="Gene3D" id="3.30.559.10">
    <property type="entry name" value="Chloramphenicol acetyltransferase-like domain"/>
    <property type="match status" value="2"/>
</dbReference>
<name>A0A834YLT3_TETSI</name>
<comment type="caution">
    <text evidence="2">The sequence shown here is derived from an EMBL/GenBank/DDBJ whole genome shotgun (WGS) entry which is preliminary data.</text>
</comment>
<dbReference type="OMA" id="WVEIHRP"/>
<gene>
    <name evidence="2" type="ORF">HHK36_026136</name>
</gene>
<reference evidence="2 3" key="1">
    <citation type="submission" date="2020-04" db="EMBL/GenBank/DDBJ databases">
        <title>Plant Genome Project.</title>
        <authorList>
            <person name="Zhang R.-G."/>
        </authorList>
    </citation>
    <scope>NUCLEOTIDE SEQUENCE [LARGE SCALE GENOMIC DNA]</scope>
    <source>
        <strain evidence="2">YNK0</strain>
        <tissue evidence="2">Leaf</tissue>
    </source>
</reference>
<organism evidence="2 3">
    <name type="scientific">Tetracentron sinense</name>
    <name type="common">Spur-leaf</name>
    <dbReference type="NCBI Taxonomy" id="13715"/>
    <lineage>
        <taxon>Eukaryota</taxon>
        <taxon>Viridiplantae</taxon>
        <taxon>Streptophyta</taxon>
        <taxon>Embryophyta</taxon>
        <taxon>Tracheophyta</taxon>
        <taxon>Spermatophyta</taxon>
        <taxon>Magnoliopsida</taxon>
        <taxon>Trochodendrales</taxon>
        <taxon>Trochodendraceae</taxon>
        <taxon>Tetracentron</taxon>
    </lineage>
</organism>
<keyword evidence="3" id="KW-1185">Reference proteome</keyword>
<comment type="similarity">
    <text evidence="1">Belongs to the plant acyltransferase family.</text>
</comment>
<dbReference type="PANTHER" id="PTHR31642">
    <property type="entry name" value="TRICHOTHECENE 3-O-ACETYLTRANSFERASE"/>
    <property type="match status" value="1"/>
</dbReference>
<dbReference type="GO" id="GO:0016747">
    <property type="term" value="F:acyltransferase activity, transferring groups other than amino-acyl groups"/>
    <property type="evidence" value="ECO:0007669"/>
    <property type="project" value="TreeGrafter"/>
</dbReference>
<sequence>MVSCEFAVTINRKELVASLFPLQEHWQPLSNLDLIVPPTDVSVYFCYRKSTKFTFASVVNVLKTAMAKALASYYAFAGEVVLNPRGEPELLCNNRGVDFFEAYADVKLQDLDLYNPDACVNGKLVPEKKDGVLSVQVTRLKCGGVIVACTFDHRIADAYSANMFLVAWAEIAQEKSLPPQPSFQHSLLNPRHPGCYDASLDNMYVTLSSLPPRTDPEPGADYIINRIYYVTAEDIDRLQSLASSNGHKRSKFVAFSAFLWQIVAKGAGDNAKGCKMGIVVDGRTRLSGGEGDESSSMANYFGNVLSAPFGEASIDELQTKPLSWVADSVHEFLEGAVTKEHFLGLVDWIEAHRTDTVLPMIYGKGKEEGAAFVVSSGQRFPVRKVDFGWGRPAFGSYNYTWDDEVGYVMPMPSATEEGDWVVYMHLFKGHLEMLETEAAHVFRPITPDYLNLA</sequence>
<dbReference type="AlphaFoldDB" id="A0A834YLT3"/>
<protein>
    <submittedName>
        <fullName evidence="2">Uncharacterized protein</fullName>
    </submittedName>
</protein>
<evidence type="ECO:0000313" key="3">
    <source>
        <dbReference type="Proteomes" id="UP000655225"/>
    </source>
</evidence>
<evidence type="ECO:0000313" key="2">
    <source>
        <dbReference type="EMBL" id="KAF8389441.1"/>
    </source>
</evidence>
<dbReference type="InterPro" id="IPR050317">
    <property type="entry name" value="Plant_Fungal_Acyltransferase"/>
</dbReference>
<dbReference type="EMBL" id="JABCRI010000019">
    <property type="protein sequence ID" value="KAF8389441.1"/>
    <property type="molecule type" value="Genomic_DNA"/>
</dbReference>
<dbReference type="InterPro" id="IPR023213">
    <property type="entry name" value="CAT-like_dom_sf"/>
</dbReference>
<dbReference type="OrthoDB" id="1862401at2759"/>
<proteinExistence type="inferred from homology"/>
<dbReference type="PANTHER" id="PTHR31642:SF266">
    <property type="entry name" value="HXXXD-TYPE ACYL-TRANSFERASE FAMILY PROTEIN"/>
    <property type="match status" value="1"/>
</dbReference>
<dbReference type="Proteomes" id="UP000655225">
    <property type="component" value="Unassembled WGS sequence"/>
</dbReference>
<accession>A0A834YLT3</accession>